<evidence type="ECO:0000313" key="2">
    <source>
        <dbReference type="EMBL" id="KAJ8527526.1"/>
    </source>
</evidence>
<proteinExistence type="predicted"/>
<feature type="region of interest" description="Disordered" evidence="1">
    <location>
        <begin position="55"/>
        <end position="111"/>
    </location>
</feature>
<accession>A0A9Q1L2K9</accession>
<feature type="compositionally biased region" description="Basic and acidic residues" evidence="1">
    <location>
        <begin position="62"/>
        <end position="72"/>
    </location>
</feature>
<gene>
    <name evidence="2" type="ORF">K7X08_014977</name>
</gene>
<organism evidence="2 3">
    <name type="scientific">Anisodus acutangulus</name>
    <dbReference type="NCBI Taxonomy" id="402998"/>
    <lineage>
        <taxon>Eukaryota</taxon>
        <taxon>Viridiplantae</taxon>
        <taxon>Streptophyta</taxon>
        <taxon>Embryophyta</taxon>
        <taxon>Tracheophyta</taxon>
        <taxon>Spermatophyta</taxon>
        <taxon>Magnoliopsida</taxon>
        <taxon>eudicotyledons</taxon>
        <taxon>Gunneridae</taxon>
        <taxon>Pentapetalae</taxon>
        <taxon>asterids</taxon>
        <taxon>lamiids</taxon>
        <taxon>Solanales</taxon>
        <taxon>Solanaceae</taxon>
        <taxon>Solanoideae</taxon>
        <taxon>Hyoscyameae</taxon>
        <taxon>Anisodus</taxon>
    </lineage>
</organism>
<reference evidence="3" key="1">
    <citation type="journal article" date="2023" name="Proc. Natl. Acad. Sci. U.S.A.">
        <title>Genomic and structural basis for evolution of tropane alkaloid biosynthesis.</title>
        <authorList>
            <person name="Wanga Y.-J."/>
            <person name="Taina T."/>
            <person name="Yua J.-Y."/>
            <person name="Lia J."/>
            <person name="Xua B."/>
            <person name="Chenc J."/>
            <person name="D'Auriad J.C."/>
            <person name="Huanga J.-P."/>
            <person name="Huanga S.-X."/>
        </authorList>
    </citation>
    <scope>NUCLEOTIDE SEQUENCE [LARGE SCALE GENOMIC DNA]</scope>
    <source>
        <strain evidence="3">cv. KIB-2019</strain>
    </source>
</reference>
<dbReference type="Proteomes" id="UP001152561">
    <property type="component" value="Unassembled WGS sequence"/>
</dbReference>
<evidence type="ECO:0000256" key="1">
    <source>
        <dbReference type="SAM" id="MobiDB-lite"/>
    </source>
</evidence>
<name>A0A9Q1L2K9_9SOLA</name>
<comment type="caution">
    <text evidence="2">The sequence shown here is derived from an EMBL/GenBank/DDBJ whole genome shotgun (WGS) entry which is preliminary data.</text>
</comment>
<protein>
    <submittedName>
        <fullName evidence="2">Uncharacterized protein</fullName>
    </submittedName>
</protein>
<dbReference type="EMBL" id="JAJAGQ010000023">
    <property type="protein sequence ID" value="KAJ8527526.1"/>
    <property type="molecule type" value="Genomic_DNA"/>
</dbReference>
<evidence type="ECO:0000313" key="3">
    <source>
        <dbReference type="Proteomes" id="UP001152561"/>
    </source>
</evidence>
<sequence>MLEIIEVHFHHGGNFTLDLIPKYVDEKDVMIADIDKDHFSLFELLATNVEFDRDINTGTGKNIEEPKEREHEADFEEDEVRGSSGEVNVPHVEEVANVEAPVSGLGREEADDAEINVADCYAP</sequence>
<dbReference type="AlphaFoldDB" id="A0A9Q1L2K9"/>
<keyword evidence="3" id="KW-1185">Reference proteome</keyword>